<reference evidence="18 19" key="1">
    <citation type="submission" date="2023-03" db="EMBL/GenBank/DDBJ databases">
        <title>YIM 133296 draft genome.</title>
        <authorList>
            <person name="Xiong L."/>
        </authorList>
    </citation>
    <scope>NUCLEOTIDE SEQUENCE [LARGE SCALE GENOMIC DNA]</scope>
    <source>
        <strain evidence="18 19">YIM 133296</strain>
    </source>
</reference>
<evidence type="ECO:0000256" key="3">
    <source>
        <dbReference type="ARBA" id="ARBA00022448"/>
    </source>
</evidence>
<feature type="region of interest" description="Disordered" evidence="17">
    <location>
        <begin position="180"/>
        <end position="214"/>
    </location>
</feature>
<dbReference type="Gene3D" id="1.20.5.620">
    <property type="entry name" value="F1F0 ATP synthase subunit B, membrane domain"/>
    <property type="match status" value="1"/>
</dbReference>
<dbReference type="SUPFAM" id="SSF81573">
    <property type="entry name" value="F1F0 ATP synthase subunit B, membrane domain"/>
    <property type="match status" value="1"/>
</dbReference>
<dbReference type="NCBIfam" id="TIGR01144">
    <property type="entry name" value="ATP_synt_b"/>
    <property type="match status" value="1"/>
</dbReference>
<dbReference type="Proteomes" id="UP001528912">
    <property type="component" value="Unassembled WGS sequence"/>
</dbReference>
<dbReference type="PANTHER" id="PTHR33445:SF1">
    <property type="entry name" value="ATP SYNTHASE SUBUNIT B"/>
    <property type="match status" value="1"/>
</dbReference>
<keyword evidence="10 14" id="KW-0472">Membrane</keyword>
<evidence type="ECO:0000256" key="9">
    <source>
        <dbReference type="ARBA" id="ARBA00023065"/>
    </source>
</evidence>
<keyword evidence="8 14" id="KW-1133">Transmembrane helix</keyword>
<feature type="transmembrane region" description="Helical" evidence="14">
    <location>
        <begin position="27"/>
        <end position="46"/>
    </location>
</feature>
<feature type="compositionally biased region" description="Low complexity" evidence="17">
    <location>
        <begin position="195"/>
        <end position="214"/>
    </location>
</feature>
<evidence type="ECO:0000256" key="14">
    <source>
        <dbReference type="HAMAP-Rule" id="MF_01398"/>
    </source>
</evidence>
<evidence type="ECO:0000256" key="15">
    <source>
        <dbReference type="RuleBase" id="RU003848"/>
    </source>
</evidence>
<dbReference type="Pfam" id="PF00430">
    <property type="entry name" value="ATP-synt_B"/>
    <property type="match status" value="1"/>
</dbReference>
<accession>A0ABT6C895</accession>
<dbReference type="NCBIfam" id="NF004412">
    <property type="entry name" value="PRK05759.1-3"/>
    <property type="match status" value="1"/>
</dbReference>
<evidence type="ECO:0000256" key="6">
    <source>
        <dbReference type="ARBA" id="ARBA00022692"/>
    </source>
</evidence>
<evidence type="ECO:0000256" key="5">
    <source>
        <dbReference type="ARBA" id="ARBA00022547"/>
    </source>
</evidence>
<keyword evidence="16" id="KW-0175">Coiled coil</keyword>
<dbReference type="CDD" id="cd06503">
    <property type="entry name" value="ATP-synt_Fo_b"/>
    <property type="match status" value="1"/>
</dbReference>
<comment type="caution">
    <text evidence="18">The sequence shown here is derived from an EMBL/GenBank/DDBJ whole genome shotgun (WGS) entry which is preliminary data.</text>
</comment>
<comment type="function">
    <text evidence="12 14">F(1)F(0) ATP synthase produces ATP from ADP in the presence of a proton or sodium gradient. F-type ATPases consist of two structural domains, F(1) containing the extramembraneous catalytic core and F(0) containing the membrane proton channel, linked together by a central stalk and a peripheral stalk. During catalysis, ATP synthesis in the catalytic domain of F(1) is coupled via a rotary mechanism of the central stalk subunits to proton translocation.</text>
</comment>
<keyword evidence="4 14" id="KW-1003">Cell membrane</keyword>
<evidence type="ECO:0000256" key="4">
    <source>
        <dbReference type="ARBA" id="ARBA00022475"/>
    </source>
</evidence>
<keyword evidence="19" id="KW-1185">Reference proteome</keyword>
<dbReference type="InterPro" id="IPR050059">
    <property type="entry name" value="ATP_synthase_B_chain"/>
</dbReference>
<dbReference type="PANTHER" id="PTHR33445">
    <property type="entry name" value="ATP SYNTHASE SUBUNIT B', CHLOROPLASTIC"/>
    <property type="match status" value="1"/>
</dbReference>
<evidence type="ECO:0000256" key="12">
    <source>
        <dbReference type="ARBA" id="ARBA00025198"/>
    </source>
</evidence>
<evidence type="ECO:0000256" key="13">
    <source>
        <dbReference type="ARBA" id="ARBA00025830"/>
    </source>
</evidence>
<proteinExistence type="inferred from homology"/>
<dbReference type="InterPro" id="IPR002146">
    <property type="entry name" value="ATP_synth_b/b'su_bac/chlpt"/>
</dbReference>
<evidence type="ECO:0000313" key="19">
    <source>
        <dbReference type="Proteomes" id="UP001528912"/>
    </source>
</evidence>
<comment type="subcellular location">
    <subcellularLocation>
        <location evidence="1 14">Cell membrane</location>
        <topology evidence="1 14">Single-pass membrane protein</topology>
    </subcellularLocation>
</comment>
<comment type="subunit">
    <text evidence="13 14">F-type ATPases have 2 components, F(1) - the catalytic core - and F(0) - the membrane proton channel. F(1) has five subunits: alpha(3), beta(3), gamma(1), delta(1), epsilon(1). F(0) has three main subunits: a(1), b(2) and c(10-14). The alpha and beta chains form an alternating ring which encloses part of the gamma chain. F(1) is attached to F(0) by a central stalk formed by the gamma and epsilon chains, while a peripheral stalk is formed by the delta and b chains.</text>
</comment>
<keyword evidence="7 14" id="KW-0375">Hydrogen ion transport</keyword>
<keyword evidence="6 14" id="KW-0812">Transmembrane</keyword>
<evidence type="ECO:0000256" key="1">
    <source>
        <dbReference type="ARBA" id="ARBA00004162"/>
    </source>
</evidence>
<evidence type="ECO:0000256" key="7">
    <source>
        <dbReference type="ARBA" id="ARBA00022781"/>
    </source>
</evidence>
<evidence type="ECO:0000256" key="8">
    <source>
        <dbReference type="ARBA" id="ARBA00022989"/>
    </source>
</evidence>
<dbReference type="EMBL" id="JAROAV010000031">
    <property type="protein sequence ID" value="MDF8265132.1"/>
    <property type="molecule type" value="Genomic_DNA"/>
</dbReference>
<keyword evidence="5 14" id="KW-0138">CF(0)</keyword>
<dbReference type="InterPro" id="IPR028987">
    <property type="entry name" value="ATP_synth_B-like_membr_sf"/>
</dbReference>
<evidence type="ECO:0000256" key="2">
    <source>
        <dbReference type="ARBA" id="ARBA00005513"/>
    </source>
</evidence>
<name>A0ABT6C895_9MICO</name>
<protein>
    <recommendedName>
        <fullName evidence="14">ATP synthase subunit b</fullName>
    </recommendedName>
    <alternativeName>
        <fullName evidence="14">ATP synthase F(0) sector subunit b</fullName>
    </alternativeName>
    <alternativeName>
        <fullName evidence="14">ATPase subunit I</fullName>
    </alternativeName>
    <alternativeName>
        <fullName evidence="14">F-type ATPase subunit b</fullName>
        <shortName evidence="14">F-ATPase subunit b</shortName>
    </alternativeName>
</protein>
<gene>
    <name evidence="14" type="primary">atpF</name>
    <name evidence="18" type="ORF">P4R38_12825</name>
</gene>
<keyword evidence="9 14" id="KW-0406">Ion transport</keyword>
<keyword evidence="3 14" id="KW-0813">Transport</keyword>
<evidence type="ECO:0000256" key="17">
    <source>
        <dbReference type="SAM" id="MobiDB-lite"/>
    </source>
</evidence>
<keyword evidence="11 14" id="KW-0066">ATP synthesis</keyword>
<dbReference type="RefSeq" id="WP_277192473.1">
    <property type="nucleotide sequence ID" value="NZ_JAROAV010000031.1"/>
</dbReference>
<evidence type="ECO:0000313" key="18">
    <source>
        <dbReference type="EMBL" id="MDF8265132.1"/>
    </source>
</evidence>
<comment type="similarity">
    <text evidence="2 14 15">Belongs to the ATPase B chain family.</text>
</comment>
<evidence type="ECO:0000256" key="16">
    <source>
        <dbReference type="SAM" id="Coils"/>
    </source>
</evidence>
<evidence type="ECO:0000256" key="11">
    <source>
        <dbReference type="ARBA" id="ARBA00023310"/>
    </source>
</evidence>
<comment type="function">
    <text evidence="14">Component of the F(0) channel, it forms part of the peripheral stalk, linking F(1) to F(0).</text>
</comment>
<dbReference type="HAMAP" id="MF_01398">
    <property type="entry name" value="ATP_synth_b_bprime"/>
    <property type="match status" value="1"/>
</dbReference>
<dbReference type="InterPro" id="IPR005864">
    <property type="entry name" value="ATP_synth_F0_bsu_bac"/>
</dbReference>
<evidence type="ECO:0000256" key="10">
    <source>
        <dbReference type="ARBA" id="ARBA00023136"/>
    </source>
</evidence>
<sequence>MATAAVAVVSEDKVGERPPIVPHLGELIFGAVVFLALLWVVAKYVVPKLEQAYAERTAAIEGGMAQAEEAQKEAEAAKAQYEAQLADARAEAAQIREDARAQGAQIVAESREQAGTEAARIADSAQKSIEAERQQAAVTLRNDVGRMSTDLAGRIVGESLEDETRQRGIVERFLAELEAGQVTPEKVGGASSGDATVAGGSPSAGGATPAGAES</sequence>
<organism evidence="18 19">
    <name type="scientific">Luteipulveratus flavus</name>
    <dbReference type="NCBI Taxonomy" id="3031728"/>
    <lineage>
        <taxon>Bacteria</taxon>
        <taxon>Bacillati</taxon>
        <taxon>Actinomycetota</taxon>
        <taxon>Actinomycetes</taxon>
        <taxon>Micrococcales</taxon>
        <taxon>Dermacoccaceae</taxon>
        <taxon>Luteipulveratus</taxon>
    </lineage>
</organism>
<feature type="coiled-coil region" evidence="16">
    <location>
        <begin position="60"/>
        <end position="98"/>
    </location>
</feature>